<evidence type="ECO:0008006" key="10">
    <source>
        <dbReference type="Google" id="ProtNLM"/>
    </source>
</evidence>
<evidence type="ECO:0000256" key="3">
    <source>
        <dbReference type="ARBA" id="ARBA00022670"/>
    </source>
</evidence>
<evidence type="ECO:0000256" key="6">
    <source>
        <dbReference type="ARBA" id="ARBA00022989"/>
    </source>
</evidence>
<keyword evidence="7 8" id="KW-0472">Membrane</keyword>
<evidence type="ECO:0000256" key="5">
    <source>
        <dbReference type="ARBA" id="ARBA00022801"/>
    </source>
</evidence>
<dbReference type="InterPro" id="IPR026392">
    <property type="entry name" value="Exo/Archaeosortase_dom"/>
</dbReference>
<evidence type="ECO:0000256" key="4">
    <source>
        <dbReference type="ARBA" id="ARBA00022692"/>
    </source>
</evidence>
<keyword evidence="6 8" id="KW-1133">Transmembrane helix</keyword>
<dbReference type="GO" id="GO:0006508">
    <property type="term" value="P:proteolysis"/>
    <property type="evidence" value="ECO:0007669"/>
    <property type="project" value="UniProtKB-KW"/>
</dbReference>
<proteinExistence type="predicted"/>
<evidence type="ECO:0000256" key="7">
    <source>
        <dbReference type="ARBA" id="ARBA00023136"/>
    </source>
</evidence>
<feature type="transmembrane region" description="Helical" evidence="8">
    <location>
        <begin position="159"/>
        <end position="176"/>
    </location>
</feature>
<protein>
    <recommendedName>
        <fullName evidence="10">Exosortase/archaeosortase family protein</fullName>
    </recommendedName>
</protein>
<dbReference type="InterPro" id="IPR019127">
    <property type="entry name" value="Exosortase"/>
</dbReference>
<organism evidence="9">
    <name type="scientific">bioreactor metagenome</name>
    <dbReference type="NCBI Taxonomy" id="1076179"/>
    <lineage>
        <taxon>unclassified sequences</taxon>
        <taxon>metagenomes</taxon>
        <taxon>ecological metagenomes</taxon>
    </lineage>
</organism>
<reference evidence="9" key="1">
    <citation type="submission" date="2019-08" db="EMBL/GenBank/DDBJ databases">
        <authorList>
            <person name="Kucharzyk K."/>
            <person name="Murdoch R.W."/>
            <person name="Higgins S."/>
            <person name="Loffler F."/>
        </authorList>
    </citation>
    <scope>NUCLEOTIDE SEQUENCE</scope>
</reference>
<sequence>MLSTLRELIRTGKLRPVTDALLAAVITYGFHLLYRHFAAEINAVPLIRTLTDILSQAVFDQSLWINRHVSGLQITTSDPLTMHFTNGGMIWINSGCSGLKLFMQVTVLFLLFPGPWKHKLWIIPLGWLLMHLSNLFRIVSLSVIVLWKPQYWDFSHDWILRPFFYLVIFAMWVWWVERFRKVRLKSKKG</sequence>
<feature type="transmembrane region" description="Helical" evidence="8">
    <location>
        <begin position="125"/>
        <end position="147"/>
    </location>
</feature>
<evidence type="ECO:0000256" key="8">
    <source>
        <dbReference type="SAM" id="Phobius"/>
    </source>
</evidence>
<evidence type="ECO:0000313" key="9">
    <source>
        <dbReference type="EMBL" id="MPL93991.1"/>
    </source>
</evidence>
<dbReference type="GO" id="GO:0005886">
    <property type="term" value="C:plasma membrane"/>
    <property type="evidence" value="ECO:0007669"/>
    <property type="project" value="UniProtKB-SubCell"/>
</dbReference>
<feature type="transmembrane region" description="Helical" evidence="8">
    <location>
        <begin position="20"/>
        <end position="37"/>
    </location>
</feature>
<comment type="caution">
    <text evidence="9">The sequence shown here is derived from an EMBL/GenBank/DDBJ whole genome shotgun (WGS) entry which is preliminary data.</text>
</comment>
<dbReference type="NCBIfam" id="TIGR04178">
    <property type="entry name" value="exo_archaeo"/>
    <property type="match status" value="1"/>
</dbReference>
<dbReference type="EMBL" id="VSSQ01000411">
    <property type="protein sequence ID" value="MPL93991.1"/>
    <property type="molecule type" value="Genomic_DNA"/>
</dbReference>
<evidence type="ECO:0000256" key="1">
    <source>
        <dbReference type="ARBA" id="ARBA00004651"/>
    </source>
</evidence>
<keyword evidence="3" id="KW-0645">Protease</keyword>
<keyword evidence="2" id="KW-1003">Cell membrane</keyword>
<name>A0A644VRH9_9ZZZZ</name>
<dbReference type="Pfam" id="PF09721">
    <property type="entry name" value="Exosortase_EpsH"/>
    <property type="match status" value="1"/>
</dbReference>
<keyword evidence="4 8" id="KW-0812">Transmembrane</keyword>
<evidence type="ECO:0000256" key="2">
    <source>
        <dbReference type="ARBA" id="ARBA00022475"/>
    </source>
</evidence>
<feature type="transmembrane region" description="Helical" evidence="8">
    <location>
        <begin position="90"/>
        <end position="113"/>
    </location>
</feature>
<accession>A0A644VRH9</accession>
<comment type="subcellular location">
    <subcellularLocation>
        <location evidence="1">Cell membrane</location>
        <topology evidence="1">Multi-pass membrane protein</topology>
    </subcellularLocation>
</comment>
<gene>
    <name evidence="9" type="ORF">SDC9_40139</name>
</gene>
<dbReference type="GO" id="GO:0008233">
    <property type="term" value="F:peptidase activity"/>
    <property type="evidence" value="ECO:0007669"/>
    <property type="project" value="UniProtKB-KW"/>
</dbReference>
<keyword evidence="5" id="KW-0378">Hydrolase</keyword>
<dbReference type="AlphaFoldDB" id="A0A644VRH9"/>